<dbReference type="PROSITE" id="PS00299">
    <property type="entry name" value="UBIQUITIN_1"/>
    <property type="match status" value="1"/>
</dbReference>
<feature type="compositionally biased region" description="Polar residues" evidence="1">
    <location>
        <begin position="172"/>
        <end position="191"/>
    </location>
</feature>
<feature type="compositionally biased region" description="Low complexity" evidence="1">
    <location>
        <begin position="206"/>
        <end position="217"/>
    </location>
</feature>
<accession>A0A5P1E063</accession>
<proteinExistence type="predicted"/>
<evidence type="ECO:0000313" key="3">
    <source>
        <dbReference type="EMBL" id="ONK55980.1"/>
    </source>
</evidence>
<feature type="compositionally biased region" description="Basic and acidic residues" evidence="1">
    <location>
        <begin position="961"/>
        <end position="972"/>
    </location>
</feature>
<evidence type="ECO:0000259" key="2">
    <source>
        <dbReference type="PROSITE" id="PS50053"/>
    </source>
</evidence>
<evidence type="ECO:0000313" key="4">
    <source>
        <dbReference type="Proteomes" id="UP000243459"/>
    </source>
</evidence>
<keyword evidence="4" id="KW-1185">Reference proteome</keyword>
<feature type="region of interest" description="Disordered" evidence="1">
    <location>
        <begin position="504"/>
        <end position="532"/>
    </location>
</feature>
<dbReference type="EMBL" id="CM007390">
    <property type="protein sequence ID" value="ONK55980.1"/>
    <property type="molecule type" value="Genomic_DNA"/>
</dbReference>
<feature type="compositionally biased region" description="Low complexity" evidence="1">
    <location>
        <begin position="795"/>
        <end position="816"/>
    </location>
</feature>
<organism evidence="3 4">
    <name type="scientific">Asparagus officinalis</name>
    <name type="common">Garden asparagus</name>
    <dbReference type="NCBI Taxonomy" id="4686"/>
    <lineage>
        <taxon>Eukaryota</taxon>
        <taxon>Viridiplantae</taxon>
        <taxon>Streptophyta</taxon>
        <taxon>Embryophyta</taxon>
        <taxon>Tracheophyta</taxon>
        <taxon>Spermatophyta</taxon>
        <taxon>Magnoliopsida</taxon>
        <taxon>Liliopsida</taxon>
        <taxon>Asparagales</taxon>
        <taxon>Asparagaceae</taxon>
        <taxon>Asparagoideae</taxon>
        <taxon>Asparagus</taxon>
    </lineage>
</organism>
<feature type="region of interest" description="Disordered" evidence="1">
    <location>
        <begin position="626"/>
        <end position="783"/>
    </location>
</feature>
<dbReference type="GO" id="GO:0071818">
    <property type="term" value="C:BAT3 complex"/>
    <property type="evidence" value="ECO:0007669"/>
    <property type="project" value="TreeGrafter"/>
</dbReference>
<dbReference type="GO" id="GO:0031593">
    <property type="term" value="F:polyubiquitin modification-dependent protein binding"/>
    <property type="evidence" value="ECO:0007669"/>
    <property type="project" value="TreeGrafter"/>
</dbReference>
<feature type="region of interest" description="Disordered" evidence="1">
    <location>
        <begin position="172"/>
        <end position="224"/>
    </location>
</feature>
<feature type="compositionally biased region" description="Polar residues" evidence="1">
    <location>
        <begin position="935"/>
        <end position="957"/>
    </location>
</feature>
<dbReference type="PROSITE" id="PS50053">
    <property type="entry name" value="UBIQUITIN_2"/>
    <property type="match status" value="1"/>
</dbReference>
<dbReference type="SUPFAM" id="SSF54236">
    <property type="entry name" value="Ubiquitin-like"/>
    <property type="match status" value="1"/>
</dbReference>
<feature type="region of interest" description="Disordered" evidence="1">
    <location>
        <begin position="261"/>
        <end position="284"/>
    </location>
</feature>
<dbReference type="OMA" id="MRNTINQ"/>
<dbReference type="InterPro" id="IPR029071">
    <property type="entry name" value="Ubiquitin-like_domsf"/>
</dbReference>
<dbReference type="SMART" id="SM00213">
    <property type="entry name" value="UBQ"/>
    <property type="match status" value="1"/>
</dbReference>
<feature type="compositionally biased region" description="Polar residues" evidence="1">
    <location>
        <begin position="513"/>
        <end position="532"/>
    </location>
</feature>
<gene>
    <name evidence="3" type="ORF">A4U43_C10F2910</name>
</gene>
<name>A0A5P1E063_ASPOF</name>
<feature type="region of interest" description="Disordered" evidence="1">
    <location>
        <begin position="439"/>
        <end position="466"/>
    </location>
</feature>
<feature type="domain" description="Ubiquitin-like" evidence="2">
    <location>
        <begin position="26"/>
        <end position="99"/>
    </location>
</feature>
<feature type="region of interest" description="Disordered" evidence="1">
    <location>
        <begin position="795"/>
        <end position="818"/>
    </location>
</feature>
<feature type="compositionally biased region" description="Polar residues" evidence="1">
    <location>
        <begin position="720"/>
        <end position="730"/>
    </location>
</feature>
<dbReference type="InterPro" id="IPR019954">
    <property type="entry name" value="Ubiquitin_CS"/>
</dbReference>
<dbReference type="AlphaFoldDB" id="A0A5P1E063"/>
<feature type="compositionally biased region" description="Polar residues" evidence="1">
    <location>
        <begin position="677"/>
        <end position="691"/>
    </location>
</feature>
<dbReference type="FunFam" id="3.10.20.90:FF:000154">
    <property type="entry name" value="Large proline-rich protein BAG6"/>
    <property type="match status" value="1"/>
</dbReference>
<dbReference type="CDD" id="cd17039">
    <property type="entry name" value="Ubl_ubiquitin_like"/>
    <property type="match status" value="1"/>
</dbReference>
<feature type="compositionally biased region" description="Low complexity" evidence="1">
    <location>
        <begin position="101"/>
        <end position="115"/>
    </location>
</feature>
<feature type="region of interest" description="Disordered" evidence="1">
    <location>
        <begin position="101"/>
        <end position="131"/>
    </location>
</feature>
<feature type="compositionally biased region" description="Polar residues" evidence="1">
    <location>
        <begin position="626"/>
        <end position="636"/>
    </location>
</feature>
<dbReference type="Pfam" id="PF00240">
    <property type="entry name" value="ubiquitin"/>
    <property type="match status" value="1"/>
</dbReference>
<dbReference type="PANTHER" id="PTHR15204:SF5">
    <property type="entry name" value="LARGE PROLINE-RICH PROTEIN BAG6 ISOFORM X1"/>
    <property type="match status" value="1"/>
</dbReference>
<dbReference type="InterPro" id="IPR000626">
    <property type="entry name" value="Ubiquitin-like_dom"/>
</dbReference>
<feature type="compositionally biased region" description="Polar residues" evidence="1">
    <location>
        <begin position="556"/>
        <end position="566"/>
    </location>
</feature>
<feature type="region of interest" description="Disordered" evidence="1">
    <location>
        <begin position="933"/>
        <end position="972"/>
    </location>
</feature>
<sequence>MLLVMADEASTADAGSLTGENLESTVEINIKTLDSKIYTFRVGKDMPVPVLKEKLVDVTGIPVQRQRLIYRGKVLKDDHLLSEYHLEDGHTLHLVARQPVEGQASSGAGSEGAAQDNNQGSDSTPGAPRNRIGQISHSVLLGTLNVADPGENMVVDISRLVGAVLSSFGVSTGDPTGSVSGTPSVAATSSGAEAERNQDSSGSPASNSTSLTSTGLNIPLPPLHQVPQFPPARFLSPHMSIPDSLSTLSEFISRMEVVLQNGGSQPSPNNLRVPSTETPSLGANGALTPEMLRRVMEQTQELLRGNAAAALSRVATRLEREGTSTDAAVRGQVQAEALQIGAAMQHLGAMLLELGRTIMTLRMGQSPADSVVNAGPAVYISSSGPNPIMVQPFPMQTNSLFGTPSASMVNGPSGDSSRHVNIHIHTGSSFIPGVSNAAARGATGEAQQANREGNGTGDSVPTPGFPPRTVVAAIPTRPPTQTSGHVVSVIYPVQVRSQLSVPFPSASAEAPNPTMSSSGQRPTVVAQPSSETGTLPSIVEQISAQVVNALGGGSQRSGTAVNSGTQPPVVAPQPSSELRSLPPFIQQISAQVANALAGGALRFGSSSQSVQTTEAQGFLAQSNMARQMDQTPSIPSNAPGHSPSPDTQLTDSSCLREGPQQASPDSAQDDVKDHTGSADSAEQESTSSTARGVSMPIDEISQESSSKSNSLHPNGGSGIDANSSATTSAEHTARLGQGSDSNRVTPLGLGLGGLQPKRRGKTAKTVGNDNVERETLPINQDPHSIARGQQLLQSLASQSSDGERANTNSTSSQQTSLVGQNMNTLPSQDQATNDHTQVDPADMMSLVLRTPAFSNILSGIAEQTGIGSSDDLRSMLEQCTQNPAIRNTLNNITQQVQREPESLGAIFSEIGNGQGGGLDFSRMIQHMMPAVSQALRGSTGSAPAPSLQPNSQPQSDNGGRVTDDTVHERDSTADIRRAVESIEQHDSPRNVFGSVLESAANLLGEQNSFGDLVSTLVNNEELTDDFMRMLCRDLHRRTQSDSTSEQ</sequence>
<dbReference type="Proteomes" id="UP000243459">
    <property type="component" value="Chromosome 10"/>
</dbReference>
<dbReference type="InterPro" id="IPR019956">
    <property type="entry name" value="Ubiquitin_dom"/>
</dbReference>
<dbReference type="GO" id="GO:0051787">
    <property type="term" value="F:misfolded protein binding"/>
    <property type="evidence" value="ECO:0007669"/>
    <property type="project" value="TreeGrafter"/>
</dbReference>
<dbReference type="Gramene" id="ONK55980">
    <property type="protein sequence ID" value="ONK55980"/>
    <property type="gene ID" value="A4U43_C10F2910"/>
</dbReference>
<dbReference type="Gene3D" id="3.10.20.90">
    <property type="entry name" value="Phosphatidylinositol 3-kinase Catalytic Subunit, Chain A, domain 1"/>
    <property type="match status" value="1"/>
</dbReference>
<feature type="compositionally biased region" description="Polar residues" evidence="1">
    <location>
        <begin position="644"/>
        <end position="653"/>
    </location>
</feature>
<feature type="region of interest" description="Disordered" evidence="1">
    <location>
        <begin position="554"/>
        <end position="577"/>
    </location>
</feature>
<dbReference type="GO" id="GO:0036503">
    <property type="term" value="P:ERAD pathway"/>
    <property type="evidence" value="ECO:0007669"/>
    <property type="project" value="TreeGrafter"/>
</dbReference>
<dbReference type="PANTHER" id="PTHR15204">
    <property type="entry name" value="LARGE PROLINE-RICH PROTEIN BAG6"/>
    <property type="match status" value="1"/>
</dbReference>
<evidence type="ECO:0000256" key="1">
    <source>
        <dbReference type="SAM" id="MobiDB-lite"/>
    </source>
</evidence>
<reference evidence="4" key="1">
    <citation type="journal article" date="2017" name="Nat. Commun.">
        <title>The asparagus genome sheds light on the origin and evolution of a young Y chromosome.</title>
        <authorList>
            <person name="Harkess A."/>
            <person name="Zhou J."/>
            <person name="Xu C."/>
            <person name="Bowers J.E."/>
            <person name="Van der Hulst R."/>
            <person name="Ayyampalayam S."/>
            <person name="Mercati F."/>
            <person name="Riccardi P."/>
            <person name="McKain M.R."/>
            <person name="Kakrana A."/>
            <person name="Tang H."/>
            <person name="Ray J."/>
            <person name="Groenendijk J."/>
            <person name="Arikit S."/>
            <person name="Mathioni S.M."/>
            <person name="Nakano M."/>
            <person name="Shan H."/>
            <person name="Telgmann-Rauber A."/>
            <person name="Kanno A."/>
            <person name="Yue Z."/>
            <person name="Chen H."/>
            <person name="Li W."/>
            <person name="Chen Y."/>
            <person name="Xu X."/>
            <person name="Zhang Y."/>
            <person name="Luo S."/>
            <person name="Chen H."/>
            <person name="Gao J."/>
            <person name="Mao Z."/>
            <person name="Pires J.C."/>
            <person name="Luo M."/>
            <person name="Kudrna D."/>
            <person name="Wing R.A."/>
            <person name="Meyers B.C."/>
            <person name="Yi K."/>
            <person name="Kong H."/>
            <person name="Lavrijsen P."/>
            <person name="Sunseri F."/>
            <person name="Falavigna A."/>
            <person name="Ye Y."/>
            <person name="Leebens-Mack J.H."/>
            <person name="Chen G."/>
        </authorList>
    </citation>
    <scope>NUCLEOTIDE SEQUENCE [LARGE SCALE GENOMIC DNA]</scope>
    <source>
        <strain evidence="4">cv. DH0086</strain>
    </source>
</reference>
<feature type="compositionally biased region" description="Polar residues" evidence="1">
    <location>
        <begin position="261"/>
        <end position="281"/>
    </location>
</feature>
<feature type="compositionally biased region" description="Polar residues" evidence="1">
    <location>
        <begin position="445"/>
        <end position="459"/>
    </location>
</feature>
<protein>
    <recommendedName>
        <fullName evidence="2">Ubiquitin-like domain-containing protein</fullName>
    </recommendedName>
</protein>
<dbReference type="PRINTS" id="PR00348">
    <property type="entry name" value="UBIQUITIN"/>
</dbReference>